<feature type="transmembrane region" description="Helical" evidence="7">
    <location>
        <begin position="42"/>
        <end position="63"/>
    </location>
</feature>
<proteinExistence type="inferred from homology"/>
<evidence type="ECO:0000313" key="12">
    <source>
        <dbReference type="Proteomes" id="UP000182312"/>
    </source>
</evidence>
<dbReference type="GO" id="GO:0016020">
    <property type="term" value="C:membrane"/>
    <property type="evidence" value="ECO:0007669"/>
    <property type="project" value="UniProtKB-SubCell"/>
</dbReference>
<reference evidence="9 11" key="1">
    <citation type="submission" date="2014-09" db="EMBL/GenBank/DDBJ databases">
        <authorList>
            <person name="McGinnis J.M."/>
            <person name="Wolfgang W.J."/>
        </authorList>
    </citation>
    <scope>NUCLEOTIDE SEQUENCE [LARGE SCALE GENOMIC DNA]</scope>
    <source>
        <strain evidence="9 11">JCM 14014</strain>
    </source>
</reference>
<evidence type="ECO:0000256" key="3">
    <source>
        <dbReference type="ARBA" id="ARBA00022692"/>
    </source>
</evidence>
<keyword evidence="11" id="KW-1185">Reference proteome</keyword>
<dbReference type="PANTHER" id="PTHR31272">
    <property type="entry name" value="CYTOCHROME C-TYPE BIOGENESIS PROTEIN HI_1454-RELATED"/>
    <property type="match status" value="1"/>
</dbReference>
<feature type="transmembrane region" description="Helical" evidence="7">
    <location>
        <begin position="119"/>
        <end position="143"/>
    </location>
</feature>
<dbReference type="eggNOG" id="COG0785">
    <property type="taxonomic scope" value="Bacteria"/>
</dbReference>
<name>A0A099EZA3_9RHOB</name>
<evidence type="ECO:0000256" key="7">
    <source>
        <dbReference type="SAM" id="Phobius"/>
    </source>
</evidence>
<dbReference type="GO" id="GO:0017004">
    <property type="term" value="P:cytochrome complex assembly"/>
    <property type="evidence" value="ECO:0007669"/>
    <property type="project" value="UniProtKB-KW"/>
</dbReference>
<dbReference type="STRING" id="376733.SAMN04487972_11615"/>
<evidence type="ECO:0000256" key="5">
    <source>
        <dbReference type="ARBA" id="ARBA00022989"/>
    </source>
</evidence>
<feature type="transmembrane region" description="Helical" evidence="7">
    <location>
        <begin position="155"/>
        <end position="175"/>
    </location>
</feature>
<evidence type="ECO:0000313" key="9">
    <source>
        <dbReference type="EMBL" id="KGJ03785.1"/>
    </source>
</evidence>
<keyword evidence="3 7" id="KW-0812">Transmembrane</keyword>
<accession>A0A099EZA3</accession>
<evidence type="ECO:0000256" key="2">
    <source>
        <dbReference type="ARBA" id="ARBA00006143"/>
    </source>
</evidence>
<gene>
    <name evidence="9" type="ORF">IT41_12660</name>
    <name evidence="10" type="ORF">SAMN04487972_11615</name>
</gene>
<feature type="transmembrane region" description="Helical" evidence="7">
    <location>
        <begin position="75"/>
        <end position="98"/>
    </location>
</feature>
<dbReference type="Proteomes" id="UP000182312">
    <property type="component" value="Unassembled WGS sequence"/>
</dbReference>
<evidence type="ECO:0000259" key="8">
    <source>
        <dbReference type="Pfam" id="PF02683"/>
    </source>
</evidence>
<reference evidence="9 11" key="2">
    <citation type="submission" date="2014-10" db="EMBL/GenBank/DDBJ databases">
        <title>Paracoccus sanguinis sp. nov., isolated from clinical specimens of New York State patients.</title>
        <authorList>
            <person name="Mingle L.A."/>
            <person name="Cole J.A."/>
            <person name="Lapierre P."/>
            <person name="Musser K.A."/>
        </authorList>
    </citation>
    <scope>NUCLEOTIDE SEQUENCE [LARGE SCALE GENOMIC DNA]</scope>
    <source>
        <strain evidence="9 11">JCM 14014</strain>
    </source>
</reference>
<dbReference type="Proteomes" id="UP000029846">
    <property type="component" value="Unassembled WGS sequence"/>
</dbReference>
<comment type="similarity">
    <text evidence="2">Belongs to the DsbD family.</text>
</comment>
<evidence type="ECO:0000313" key="11">
    <source>
        <dbReference type="Proteomes" id="UP000029846"/>
    </source>
</evidence>
<evidence type="ECO:0000256" key="6">
    <source>
        <dbReference type="ARBA" id="ARBA00023136"/>
    </source>
</evidence>
<dbReference type="EMBL" id="FOJO01000016">
    <property type="protein sequence ID" value="SFA56855.1"/>
    <property type="molecule type" value="Genomic_DNA"/>
</dbReference>
<dbReference type="OrthoDB" id="9811352at2"/>
<dbReference type="EMBL" id="JRKN01000017">
    <property type="protein sequence ID" value="KGJ03785.1"/>
    <property type="molecule type" value="Genomic_DNA"/>
</dbReference>
<feature type="transmembrane region" description="Helical" evidence="7">
    <location>
        <begin position="196"/>
        <end position="218"/>
    </location>
</feature>
<keyword evidence="6 7" id="KW-0472">Membrane</keyword>
<feature type="transmembrane region" description="Helical" evidence="7">
    <location>
        <begin position="6"/>
        <end position="30"/>
    </location>
</feature>
<keyword evidence="4" id="KW-0201">Cytochrome c-type biogenesis</keyword>
<dbReference type="RefSeq" id="WP_036741758.1">
    <property type="nucleotide sequence ID" value="NZ_FOJO01000016.1"/>
</dbReference>
<evidence type="ECO:0000256" key="4">
    <source>
        <dbReference type="ARBA" id="ARBA00022748"/>
    </source>
</evidence>
<dbReference type="AlphaFoldDB" id="A0A099EZA3"/>
<evidence type="ECO:0000313" key="10">
    <source>
        <dbReference type="EMBL" id="SFA56855.1"/>
    </source>
</evidence>
<dbReference type="Pfam" id="PF02683">
    <property type="entry name" value="DsbD_TM"/>
    <property type="match status" value="1"/>
</dbReference>
<dbReference type="InterPro" id="IPR003834">
    <property type="entry name" value="Cyt_c_assmbl_TM_dom"/>
</dbReference>
<comment type="subcellular location">
    <subcellularLocation>
        <location evidence="1">Membrane</location>
        <topology evidence="1">Multi-pass membrane protein</topology>
    </subcellularLocation>
</comment>
<reference evidence="10 12" key="3">
    <citation type="submission" date="2016-10" db="EMBL/GenBank/DDBJ databases">
        <authorList>
            <person name="de Groot N.N."/>
        </authorList>
    </citation>
    <scope>NUCLEOTIDE SEQUENCE [LARGE SCALE GENOMIC DNA]</scope>
    <source>
        <strain evidence="10 12">CGMCC 1.6117</strain>
    </source>
</reference>
<evidence type="ECO:0000256" key="1">
    <source>
        <dbReference type="ARBA" id="ARBA00004141"/>
    </source>
</evidence>
<organism evidence="9 11">
    <name type="scientific">Paracoccus halophilus</name>
    <dbReference type="NCBI Taxonomy" id="376733"/>
    <lineage>
        <taxon>Bacteria</taxon>
        <taxon>Pseudomonadati</taxon>
        <taxon>Pseudomonadota</taxon>
        <taxon>Alphaproteobacteria</taxon>
        <taxon>Rhodobacterales</taxon>
        <taxon>Paracoccaceae</taxon>
        <taxon>Paracoccus</taxon>
    </lineage>
</organism>
<feature type="domain" description="Cytochrome C biogenesis protein transmembrane" evidence="8">
    <location>
        <begin position="7"/>
        <end position="208"/>
    </location>
</feature>
<protein>
    <submittedName>
        <fullName evidence="10">Cytochrome C biogenesis protein transmembrane region</fullName>
    </submittedName>
</protein>
<dbReference type="InterPro" id="IPR051790">
    <property type="entry name" value="Cytochrome_c-biogenesis_DsbD"/>
</dbReference>
<sequence length="231" mass="23639">MPVDFGFAFLAGVLTIAAPCILPMLPILLGASIGQRSPLRPVLIVLGFVLSFSLVSLVFSAVTSLVGLSAFDLRLIAAAAIALMGAALLWPAPFSAVMTGLTRLLPEQNAAGGQGGLGALALGASLGLIWAPCAGPVLASILIFVATSPDWGSKLLLLLAYSIGAGVPMLIIAYGGQFVSGRVRSLARHTAMLQRVCGVLVLCTAALIASGYDTLLIARISELYPEGRVGL</sequence>
<keyword evidence="5 7" id="KW-1133">Transmembrane helix</keyword>
<dbReference type="PANTHER" id="PTHR31272:SF9">
    <property type="entry name" value="BLL1027 PROTEIN"/>
    <property type="match status" value="1"/>
</dbReference>